<evidence type="ECO:0008006" key="3">
    <source>
        <dbReference type="Google" id="ProtNLM"/>
    </source>
</evidence>
<dbReference type="InterPro" id="IPR019239">
    <property type="entry name" value="VapB_antitoxin"/>
</dbReference>
<dbReference type="RefSeq" id="WP_012545607.1">
    <property type="nucleotide sequence ID" value="NC_011296.1"/>
</dbReference>
<protein>
    <recommendedName>
        <fullName evidence="3">Transcription regulator of the Arc/MetJ class</fullName>
    </recommendedName>
</protein>
<reference evidence="2" key="1">
    <citation type="submission" date="2008-08" db="EMBL/GenBank/DDBJ databases">
        <title>The complete genome sequence of Thermodesulfovibrio yellowstonii strain ATCC 51303 / DSM 11347 / YP87.</title>
        <authorList>
            <person name="Dodson R.J."/>
            <person name="Durkin A.S."/>
            <person name="Wu M."/>
            <person name="Eisen J."/>
            <person name="Sutton G."/>
        </authorList>
    </citation>
    <scope>NUCLEOTIDE SEQUENCE [LARGE SCALE GENOMIC DNA]</scope>
    <source>
        <strain evidence="2">ATCC 51303 / DSM 11347 / YP87</strain>
    </source>
</reference>
<dbReference type="AlphaFoldDB" id="B5YGR1"/>
<dbReference type="Proteomes" id="UP000000718">
    <property type="component" value="Chromosome"/>
</dbReference>
<dbReference type="EnsemblBacteria" id="ACI20877">
    <property type="protein sequence ID" value="ACI20877"/>
    <property type="gene ID" value="THEYE_A1668"/>
</dbReference>
<keyword evidence="2" id="KW-1185">Reference proteome</keyword>
<organism evidence="1 2">
    <name type="scientific">Thermodesulfovibrio yellowstonii (strain ATCC 51303 / DSM 11347 / YP87)</name>
    <dbReference type="NCBI Taxonomy" id="289376"/>
    <lineage>
        <taxon>Bacteria</taxon>
        <taxon>Pseudomonadati</taxon>
        <taxon>Nitrospirota</taxon>
        <taxon>Thermodesulfovibrionia</taxon>
        <taxon>Thermodesulfovibrionales</taxon>
        <taxon>Thermodesulfovibrionaceae</taxon>
        <taxon>Thermodesulfovibrio</taxon>
    </lineage>
</organism>
<proteinExistence type="predicted"/>
<dbReference type="eggNOG" id="COG5450">
    <property type="taxonomic scope" value="Bacteria"/>
</dbReference>
<dbReference type="Pfam" id="PF09957">
    <property type="entry name" value="VapB_antitoxin"/>
    <property type="match status" value="1"/>
</dbReference>
<evidence type="ECO:0000313" key="1">
    <source>
        <dbReference type="EMBL" id="ACI20877.1"/>
    </source>
</evidence>
<dbReference type="OrthoDB" id="9805830at2"/>
<dbReference type="PATRIC" id="fig|289376.4.peg.1622"/>
<dbReference type="KEGG" id="tye:THEYE_A1668"/>
<gene>
    <name evidence="1" type="ordered locus">THEYE_A1668</name>
</gene>
<dbReference type="InParanoid" id="B5YGR1"/>
<reference evidence="1 2" key="2">
    <citation type="journal article" date="2015" name="Genome Announc.">
        <title>Genome Sequence of the Sulfate-Reducing Thermophilic Bacterium Thermodesulfovibrio yellowstonii Strain DSM 11347T (Phylum Nitrospirae).</title>
        <authorList>
            <person name="Bhatnagar S."/>
            <person name="Badger J.H."/>
            <person name="Madupu R."/>
            <person name="Khouri H.M."/>
            <person name="O'Connor E.M."/>
            <person name="Robb F.T."/>
            <person name="Ward N.L."/>
            <person name="Eisen J.A."/>
        </authorList>
    </citation>
    <scope>NUCLEOTIDE SEQUENCE [LARGE SCALE GENOMIC DNA]</scope>
    <source>
        <strain evidence="2">ATCC 51303 / DSM 11347 / YP87</strain>
    </source>
</reference>
<name>B5YGR1_THEYD</name>
<dbReference type="EMBL" id="CP001147">
    <property type="protein sequence ID" value="ACI20877.1"/>
    <property type="molecule type" value="Genomic_DNA"/>
</dbReference>
<evidence type="ECO:0000313" key="2">
    <source>
        <dbReference type="Proteomes" id="UP000000718"/>
    </source>
</evidence>
<dbReference type="STRING" id="289376.THEYE_A1668"/>
<accession>B5YGR1</accession>
<sequence length="67" mass="8025">MRRTNIELDEKILKEAMELTKMKTKKDVINFAISELVKKLKRKKILELEGKVQWEGNLDEMREGRFC</sequence>
<dbReference type="HOGENOM" id="CLU_179376_3_0_0"/>